<reference evidence="2" key="1">
    <citation type="journal article" date="2019" name="Nat. Commun.">
        <title>Expansion of phycobilisome linker gene families in mesophilic red algae.</title>
        <authorList>
            <person name="Lee J."/>
            <person name="Kim D."/>
            <person name="Bhattacharya D."/>
            <person name="Yoon H.S."/>
        </authorList>
    </citation>
    <scope>NUCLEOTIDE SEQUENCE [LARGE SCALE GENOMIC DNA]</scope>
    <source>
        <strain evidence="2">CCMP 1328</strain>
    </source>
</reference>
<accession>A0A5J4Z073</accession>
<dbReference type="EMBL" id="VRMN01000002">
    <property type="protein sequence ID" value="KAA8496815.1"/>
    <property type="molecule type" value="Genomic_DNA"/>
</dbReference>
<organism evidence="1 2">
    <name type="scientific">Porphyridium purpureum</name>
    <name type="common">Red alga</name>
    <name type="synonym">Porphyridium cruentum</name>
    <dbReference type="NCBI Taxonomy" id="35688"/>
    <lineage>
        <taxon>Eukaryota</taxon>
        <taxon>Rhodophyta</taxon>
        <taxon>Bangiophyceae</taxon>
        <taxon>Porphyridiales</taxon>
        <taxon>Porphyridiaceae</taxon>
        <taxon>Porphyridium</taxon>
    </lineage>
</organism>
<proteinExistence type="predicted"/>
<keyword evidence="2" id="KW-1185">Reference proteome</keyword>
<sequence length="124" mass="13941">MNPGLLAHKRVEDRRSRGCNLVDVQLMASVGSPNLPSQSLCILELLHILKLPRDRAHLAREQLPQNCDGSAFRQVRWQGLKPGIFIAREILQRPQTYTLTSCQCNNRAVPSILRQQASTISSRS</sequence>
<protein>
    <submittedName>
        <fullName evidence="1">Uncharacterized protein</fullName>
    </submittedName>
</protein>
<comment type="caution">
    <text evidence="1">The sequence shown here is derived from an EMBL/GenBank/DDBJ whole genome shotgun (WGS) entry which is preliminary data.</text>
</comment>
<gene>
    <name evidence="1" type="ORF">FVE85_0544</name>
</gene>
<name>A0A5J4Z073_PORPP</name>
<dbReference type="Proteomes" id="UP000324585">
    <property type="component" value="Unassembled WGS sequence"/>
</dbReference>
<evidence type="ECO:0000313" key="1">
    <source>
        <dbReference type="EMBL" id="KAA8496815.1"/>
    </source>
</evidence>
<dbReference type="AlphaFoldDB" id="A0A5J4Z073"/>
<evidence type="ECO:0000313" key="2">
    <source>
        <dbReference type="Proteomes" id="UP000324585"/>
    </source>
</evidence>